<dbReference type="EMBL" id="NXHG01000006">
    <property type="protein sequence ID" value="PCM61090.1"/>
    <property type="molecule type" value="Genomic_DNA"/>
</dbReference>
<dbReference type="AlphaFoldDB" id="A0A2A5MJQ7"/>
<gene>
    <name evidence="1" type="ORF">CP911_12160</name>
</gene>
<dbReference type="RefSeq" id="WP_004177030.1">
    <property type="nucleotide sequence ID" value="NZ_AOGO01000007.1"/>
</dbReference>
<protein>
    <recommendedName>
        <fullName evidence="3">Prophage protein</fullName>
    </recommendedName>
</protein>
<dbReference type="KEGG" id="kqu:AVR78_10880"/>
<reference evidence="1 2" key="1">
    <citation type="submission" date="2017-09" db="EMBL/GenBank/DDBJ databases">
        <title>Mdr eskape-Ghana.</title>
        <authorList>
            <person name="Agyepong N."/>
            <person name="Janice J."/>
            <person name="Samuelsen O."/>
            <person name="Owusu-Ofori A."/>
            <person name="Sundsfjord A."/>
            <person name="Essack S."/>
            <person name="Pedersen T."/>
        </authorList>
    </citation>
    <scope>NUCLEOTIDE SEQUENCE [LARGE SCALE GENOMIC DNA]</scope>
    <source>
        <strain evidence="1 2">46</strain>
    </source>
</reference>
<organism evidence="1 2">
    <name type="scientific">Klebsiella quasipneumoniae</name>
    <dbReference type="NCBI Taxonomy" id="1463165"/>
    <lineage>
        <taxon>Bacteria</taxon>
        <taxon>Pseudomonadati</taxon>
        <taxon>Pseudomonadota</taxon>
        <taxon>Gammaproteobacteria</taxon>
        <taxon>Enterobacterales</taxon>
        <taxon>Enterobacteriaceae</taxon>
        <taxon>Klebsiella/Raoultella group</taxon>
        <taxon>Klebsiella</taxon>
        <taxon>Klebsiella pneumoniae complex</taxon>
    </lineage>
</organism>
<sequence length="71" mass="8130">MSDMQLIDAQCRVEQAQALLSIWLEGTKASERDMQLICALISLLQDVPETIKTADEELADYVLRAHREKRQ</sequence>
<evidence type="ECO:0000313" key="1">
    <source>
        <dbReference type="EMBL" id="PCM61090.1"/>
    </source>
</evidence>
<evidence type="ECO:0000313" key="2">
    <source>
        <dbReference type="Proteomes" id="UP000217648"/>
    </source>
</evidence>
<proteinExistence type="predicted"/>
<evidence type="ECO:0008006" key="3">
    <source>
        <dbReference type="Google" id="ProtNLM"/>
    </source>
</evidence>
<accession>A0A2A5MJQ7</accession>
<name>A0A2A5MJQ7_9ENTR</name>
<dbReference type="Proteomes" id="UP000217648">
    <property type="component" value="Unassembled WGS sequence"/>
</dbReference>
<comment type="caution">
    <text evidence="1">The sequence shown here is derived from an EMBL/GenBank/DDBJ whole genome shotgun (WGS) entry which is preliminary data.</text>
</comment>